<evidence type="ECO:0008006" key="5">
    <source>
        <dbReference type="Google" id="ProtNLM"/>
    </source>
</evidence>
<organism evidence="3 4">
    <name type="scientific">Natrialba asiatica (strain ATCC 700177 / DSM 12278 / JCM 9576 / FERM P-10747 / NBRC 102637 / 172P1)</name>
    <dbReference type="NCBI Taxonomy" id="29540"/>
    <lineage>
        <taxon>Archaea</taxon>
        <taxon>Methanobacteriati</taxon>
        <taxon>Methanobacteriota</taxon>
        <taxon>Stenosarchaea group</taxon>
        <taxon>Halobacteria</taxon>
        <taxon>Halobacteriales</taxon>
        <taxon>Natrialbaceae</taxon>
        <taxon>Natrialba</taxon>
    </lineage>
</organism>
<dbReference type="AlphaFoldDB" id="M0ATX6"/>
<keyword evidence="4" id="KW-1185">Reference proteome</keyword>
<dbReference type="Proteomes" id="UP000011554">
    <property type="component" value="Unassembled WGS sequence"/>
</dbReference>
<feature type="transmembrane region" description="Helical" evidence="2">
    <location>
        <begin position="278"/>
        <end position="296"/>
    </location>
</feature>
<evidence type="ECO:0000256" key="2">
    <source>
        <dbReference type="SAM" id="Phobius"/>
    </source>
</evidence>
<name>M0ATX6_NATA1</name>
<feature type="transmembrane region" description="Helical" evidence="2">
    <location>
        <begin position="414"/>
        <end position="433"/>
    </location>
</feature>
<keyword evidence="2" id="KW-1133">Transmembrane helix</keyword>
<keyword evidence="2" id="KW-0472">Membrane</keyword>
<feature type="transmembrane region" description="Helical" evidence="2">
    <location>
        <begin position="51"/>
        <end position="68"/>
    </location>
</feature>
<evidence type="ECO:0000313" key="3">
    <source>
        <dbReference type="EMBL" id="ELZ00829.1"/>
    </source>
</evidence>
<dbReference type="OrthoDB" id="137309at2157"/>
<feature type="transmembrane region" description="Helical" evidence="2">
    <location>
        <begin position="102"/>
        <end position="121"/>
    </location>
</feature>
<sequence>MSSQSAASDDPFRKLALAIGFLTVAVTAFLAHESPAAGYELSIYTMTPDQVWVGLLVAMSIALAVAFVPGARTDTDGTDNGTETGTDDNDGTPSRGLFTSRLLALGLGGLAMTVFATLPIIRGYRFFGHHDALTHLGWARAIAEGTIVPFDLYYPGIHTVTVLVNAVLGTSLEHSMMLTVFLSLVVFWVFVPLCIGTVASDRRAVVIATFSAFLLLPITTISMFMTAHAMSQAVLFSALLLYLFVKYLRADRSLASISAVGIALAVTSIATVVYHPQLVAHLIVVFLGISLVQFLARRIAATGRIASQTPMYGQSLFLVTLFLVWTSNHGFFGGMIDHFLSSAVEFILAGSNTAGDSVAMQGASLGAIGGSLVEIFLKLFLPQLVFSVLAGGLILGAVFVRGSDWLARIRPETLYFAVALIGLVPLFGIYFLAPDSTMYFRVFGLMMVFVTLLGALAIYGLCSRFSGASRWRRSRFVPSGQPLFAVGFALLLLLSLAAVFSSPYTYTPTAHVSNQDIQGYETTFDDRDGEIGLVGLRNGPNRFDDAVNGNGERMRVHQDVPESTLGRNLTEEFEGDRYLVLTQYDYDREVIAYGELRYSDAQFSAVENERGVSRIHSTDEFERYYVDTERGDA</sequence>
<feature type="transmembrane region" description="Helical" evidence="2">
    <location>
        <begin position="230"/>
        <end position="247"/>
    </location>
</feature>
<evidence type="ECO:0000313" key="4">
    <source>
        <dbReference type="Proteomes" id="UP000011554"/>
    </source>
</evidence>
<proteinExistence type="predicted"/>
<comment type="caution">
    <text evidence="3">The sequence shown here is derived from an EMBL/GenBank/DDBJ whole genome shotgun (WGS) entry which is preliminary data.</text>
</comment>
<evidence type="ECO:0000256" key="1">
    <source>
        <dbReference type="SAM" id="MobiDB-lite"/>
    </source>
</evidence>
<dbReference type="EMBL" id="AOIO01000029">
    <property type="protein sequence ID" value="ELZ00829.1"/>
    <property type="molecule type" value="Genomic_DNA"/>
</dbReference>
<protein>
    <recommendedName>
        <fullName evidence="5">Glycosyltransferase RgtA/B/C/D-like domain-containing protein</fullName>
    </recommendedName>
</protein>
<feature type="transmembrane region" description="Helical" evidence="2">
    <location>
        <begin position="254"/>
        <end position="272"/>
    </location>
</feature>
<feature type="transmembrane region" description="Helical" evidence="2">
    <location>
        <begin position="12"/>
        <end position="31"/>
    </location>
</feature>
<feature type="transmembrane region" description="Helical" evidence="2">
    <location>
        <begin position="483"/>
        <end position="506"/>
    </location>
</feature>
<feature type="transmembrane region" description="Helical" evidence="2">
    <location>
        <begin position="205"/>
        <end position="224"/>
    </location>
</feature>
<feature type="transmembrane region" description="Helical" evidence="2">
    <location>
        <begin position="439"/>
        <end position="462"/>
    </location>
</feature>
<dbReference type="PATRIC" id="fig|29540.5.peg.2297"/>
<reference evidence="3 4" key="1">
    <citation type="journal article" date="2014" name="PLoS Genet.">
        <title>Phylogenetically driven sequencing of extremely halophilic archaea reveals strategies for static and dynamic osmo-response.</title>
        <authorList>
            <person name="Becker E.A."/>
            <person name="Seitzer P.M."/>
            <person name="Tritt A."/>
            <person name="Larsen D."/>
            <person name="Krusor M."/>
            <person name="Yao A.I."/>
            <person name="Wu D."/>
            <person name="Madern D."/>
            <person name="Eisen J.A."/>
            <person name="Darling A.E."/>
            <person name="Facciotti M.T."/>
        </authorList>
    </citation>
    <scope>NUCLEOTIDE SEQUENCE [LARGE SCALE GENOMIC DNA]</scope>
    <source>
        <strain evidence="3 4">DSM 12278</strain>
    </source>
</reference>
<accession>M0ATX6</accession>
<feature type="transmembrane region" description="Helical" evidence="2">
    <location>
        <begin position="380"/>
        <end position="402"/>
    </location>
</feature>
<feature type="region of interest" description="Disordered" evidence="1">
    <location>
        <begin position="74"/>
        <end position="93"/>
    </location>
</feature>
<keyword evidence="2" id="KW-0812">Transmembrane</keyword>
<gene>
    <name evidence="3" type="ORF">C481_11360</name>
</gene>
<feature type="transmembrane region" description="Helical" evidence="2">
    <location>
        <begin position="316"/>
        <end position="336"/>
    </location>
</feature>
<feature type="transmembrane region" description="Helical" evidence="2">
    <location>
        <begin position="176"/>
        <end position="198"/>
    </location>
</feature>
<dbReference type="eggNOG" id="arCOG03185">
    <property type="taxonomic scope" value="Archaea"/>
</dbReference>
<dbReference type="RefSeq" id="WP_006109305.1">
    <property type="nucleotide sequence ID" value="NZ_AOIO01000029.1"/>
</dbReference>